<dbReference type="GO" id="GO:0008270">
    <property type="term" value="F:zinc ion binding"/>
    <property type="evidence" value="ECO:0007669"/>
    <property type="project" value="UniProtKB-KW"/>
</dbReference>
<feature type="region of interest" description="Disordered" evidence="5">
    <location>
        <begin position="801"/>
        <end position="843"/>
    </location>
</feature>
<feature type="compositionally biased region" description="Polar residues" evidence="5">
    <location>
        <begin position="432"/>
        <end position="519"/>
    </location>
</feature>
<evidence type="ECO:0000313" key="8">
    <source>
        <dbReference type="Proteomes" id="UP001519460"/>
    </source>
</evidence>
<feature type="region of interest" description="Disordered" evidence="5">
    <location>
        <begin position="1572"/>
        <end position="1611"/>
    </location>
</feature>
<name>A0ABD0LMB8_9CAEN</name>
<feature type="region of interest" description="Disordered" evidence="5">
    <location>
        <begin position="430"/>
        <end position="529"/>
    </location>
</feature>
<keyword evidence="2" id="KW-0677">Repeat</keyword>
<dbReference type="InterPro" id="IPR013087">
    <property type="entry name" value="Znf_C2H2_type"/>
</dbReference>
<dbReference type="PANTHER" id="PTHR24403">
    <property type="entry name" value="ZINC FINGER PROTEIN"/>
    <property type="match status" value="1"/>
</dbReference>
<feature type="compositionally biased region" description="Low complexity" evidence="5">
    <location>
        <begin position="926"/>
        <end position="942"/>
    </location>
</feature>
<feature type="compositionally biased region" description="Polar residues" evidence="5">
    <location>
        <begin position="100"/>
        <end position="115"/>
    </location>
</feature>
<feature type="region of interest" description="Disordered" evidence="5">
    <location>
        <begin position="98"/>
        <end position="134"/>
    </location>
</feature>
<sequence length="1855" mass="205538">MGTPGSASECSMQSCTQPACPPSSFCVIHQDTTYAEWMRNVNPRFTPSEGGSIQINNSMLVNIHQGNASSDHTNPVHPSVYTEALRQVLEEPSIRRDMTTAAQSQSLYGQSQGDDGSSWHITRDLANPPSSAEAVSGFVERGLNRQRGMVTVQPQTFHSASQSHQYSSHLVPPRMAATSVMGRDAEMFTQRYRHHDLQCVESHGFSPCTAQSQYYDFDPRMAENHFSPPGVLPRSWTQTGQGQPTRLCVQQQPGQGDRQFGHQEQQARSDVSSGICPNPKRQWHRPAFQQFQIPPKRSWHRPVETAAQTASANAESSSSATGGDYVEACYSGDLPTNTTSTDTEGQPGCGSVTHHSEHQPDVASAQTQQSEDYDIIFIEKSEFKNIPLQVTSVKVEKERLGVTHPCCEIPAGMQNIQGQQLNCVPSTKAIAPSTSAGDSVEQQRTSTVSGLQSAADNIGRQQHSQSQNPNLTTSAAPASATENSSSLEQSGNGNPDSVSLPATTAALSGSVSSLATENPQGRHSDRTSYQAFTTPALHVKSEPKDEDEVIFVKSEPREDQSMDSFSLPSVLETVSLHSDPSTQPEMSTSITRKSFQKLSAEGFFRCGNSDGTCCYLTQLPTQFDVHLREVHAQERCYPCVHCGSLEPSSDALLHHLEQHLSLQCLLLYCVEPSCAYNSYSAEDVLQHIAGCHSSLDTFTCWRCSVSFLSLKDFVDHVKENLLQIVRCPHCSAKDTDHWRILNHISVSHPGSGRMISVHKMFLCQERALTGWHAENKEQSATTSTQGMPECLHASNNILTDKSINQPPVLPADDSVSHNPRPKSDASHIDLTVSSCPRQDQHASEDEMILDFEHEDNSEDQRCSQSNTQDARVAVNWMTEKLDLSDSEEVASSSSADGEMSDSQSGQPCPQETTELGTEKVKTSCETAAPTASVSTESSTSSAYQTRGDHVSKAVEACYSRDQPTTGTQGQLGCGLTAKEMADIAGCKIIDTNDRRTGQDTLELGAEKEEGTEIDRVESPCEGRDMDWCFSPGNSSLAKNLQLQNKELPSWFQKSYVKPSDNDGAISNALQIQCSYCSHGSCTEEHHLCHLSSHHVEYFQGFSCMCGYVSFHMDDSVDHRCLSRQRRSAAKAQFGSLNESLLSSLSMYRTQSDPQVNNDVRISQEICSKQAKHFKRRLQDDCQAAEPDRKKQKLQPLKHALHKSSEVKAKRRRRISSKKTRLHCKLCAFSAYSSSSAYAHMYVHHREVMQCPVCALIPKNYRELYGHLSAAHPQMKNSLSSQLKVSNWITTVKTQAGSNHKENSAENMLEDNAAANRRRAHAKAKKHGDNAVTKRGGAAAKKRRVDAKVKKPVVKAAAKNFKKRRDTAAEKQVKDAAAMKLGISAVAEIHGNAAVKKQGKDVSAIKTDVEVMRYPGGASEISEADATPESFEKIPASQVIELQASSLDVETGIPSGCFSSDPSPVETTTGESTEFEYRCPHCINILKTREKFYAHLCYHYHYRCWKCAHCGLRAFGKSTVVNHINKKHPDQMASPEILHCLHISKENRCQRVIERCCVPVSEPYSEKRLQAMEKQKLKKQLKKEGRNSWKSKVSSKNTSRSKIVQKSRMRAVKPSSSTATADKWLMCPYCRSERKTLTAIEREIRFHIHYKPFSCPLCTVSPFESSSQTHIEKHILNDHPGLRAKVKVTRIPEKEARFKVLLQRAIKLSKETVTSCKDVKRRYSLNKTAPHTVSPIKKPKASFSVNSGSTPKQHLSAESSSSATSHSHQTCMSADSSEGSTSHQSQNLSWAQDCFNITGAGVEAVHSCKLCQYSFVRGNRTRKLYYNRMWKHWYDRHKKSASSKPKRQVEELVVKH</sequence>
<keyword evidence="4" id="KW-0862">Zinc</keyword>
<dbReference type="Gene3D" id="3.30.160.60">
    <property type="entry name" value="Classic Zinc Finger"/>
    <property type="match status" value="1"/>
</dbReference>
<feature type="compositionally biased region" description="Polar residues" evidence="5">
    <location>
        <begin position="1742"/>
        <end position="1752"/>
    </location>
</feature>
<dbReference type="InterPro" id="IPR050688">
    <property type="entry name" value="Zinc_finger/UBP_domain"/>
</dbReference>
<evidence type="ECO:0000313" key="7">
    <source>
        <dbReference type="EMBL" id="KAK7500590.1"/>
    </source>
</evidence>
<evidence type="ECO:0000256" key="3">
    <source>
        <dbReference type="ARBA" id="ARBA00022771"/>
    </source>
</evidence>
<evidence type="ECO:0000256" key="1">
    <source>
        <dbReference type="ARBA" id="ARBA00022723"/>
    </source>
</evidence>
<dbReference type="Proteomes" id="UP001519460">
    <property type="component" value="Unassembled WGS sequence"/>
</dbReference>
<feature type="compositionally biased region" description="Polar residues" evidence="5">
    <location>
        <begin position="905"/>
        <end position="915"/>
    </location>
</feature>
<gene>
    <name evidence="7" type="ORF">BaRGS_00008165</name>
</gene>
<reference evidence="7 8" key="1">
    <citation type="journal article" date="2023" name="Sci. Data">
        <title>Genome assembly of the Korean intertidal mud-creeper Batillaria attramentaria.</title>
        <authorList>
            <person name="Patra A.K."/>
            <person name="Ho P.T."/>
            <person name="Jun S."/>
            <person name="Lee S.J."/>
            <person name="Kim Y."/>
            <person name="Won Y.J."/>
        </authorList>
    </citation>
    <scope>NUCLEOTIDE SEQUENCE [LARGE SCALE GENOMIC DNA]</scope>
    <source>
        <strain evidence="7">Wonlab-2016</strain>
    </source>
</reference>
<feature type="compositionally biased region" description="Basic residues" evidence="5">
    <location>
        <begin position="1339"/>
        <end position="1348"/>
    </location>
</feature>
<organism evidence="7 8">
    <name type="scientific">Batillaria attramentaria</name>
    <dbReference type="NCBI Taxonomy" id="370345"/>
    <lineage>
        <taxon>Eukaryota</taxon>
        <taxon>Metazoa</taxon>
        <taxon>Spiralia</taxon>
        <taxon>Lophotrochozoa</taxon>
        <taxon>Mollusca</taxon>
        <taxon>Gastropoda</taxon>
        <taxon>Caenogastropoda</taxon>
        <taxon>Sorbeoconcha</taxon>
        <taxon>Cerithioidea</taxon>
        <taxon>Batillariidae</taxon>
        <taxon>Batillaria</taxon>
    </lineage>
</organism>
<feature type="region of interest" description="Disordered" evidence="5">
    <location>
        <begin position="1321"/>
        <end position="1348"/>
    </location>
</feature>
<keyword evidence="1" id="KW-0479">Metal-binding</keyword>
<feature type="region of interest" description="Disordered" evidence="5">
    <location>
        <begin position="336"/>
        <end position="368"/>
    </location>
</feature>
<comment type="caution">
    <text evidence="7">The sequence shown here is derived from an EMBL/GenBank/DDBJ whole genome shotgun (WGS) entry which is preliminary data.</text>
</comment>
<feature type="compositionally biased region" description="Low complexity" evidence="5">
    <location>
        <begin position="305"/>
        <end position="321"/>
    </location>
</feature>
<feature type="region of interest" description="Disordered" evidence="5">
    <location>
        <begin position="1729"/>
        <end position="1783"/>
    </location>
</feature>
<feature type="region of interest" description="Disordered" evidence="5">
    <location>
        <begin position="235"/>
        <end position="274"/>
    </location>
</feature>
<proteinExistence type="predicted"/>
<feature type="compositionally biased region" description="Polar residues" evidence="5">
    <location>
        <begin position="1587"/>
        <end position="1601"/>
    </location>
</feature>
<dbReference type="PROSITE" id="PS00028">
    <property type="entry name" value="ZINC_FINGER_C2H2_1"/>
    <property type="match status" value="1"/>
</dbReference>
<evidence type="ECO:0000259" key="6">
    <source>
        <dbReference type="PROSITE" id="PS00028"/>
    </source>
</evidence>
<evidence type="ECO:0000256" key="4">
    <source>
        <dbReference type="ARBA" id="ARBA00022833"/>
    </source>
</evidence>
<accession>A0ABD0LMB8</accession>
<dbReference type="EMBL" id="JACVVK020000036">
    <property type="protein sequence ID" value="KAK7500590.1"/>
    <property type="molecule type" value="Genomic_DNA"/>
</dbReference>
<feature type="region of interest" description="Disordered" evidence="5">
    <location>
        <begin position="296"/>
        <end position="321"/>
    </location>
</feature>
<keyword evidence="3" id="KW-0863">Zinc-finger</keyword>
<protein>
    <recommendedName>
        <fullName evidence="6">C2H2-type domain-containing protein</fullName>
    </recommendedName>
</protein>
<keyword evidence="8" id="KW-1185">Reference proteome</keyword>
<evidence type="ECO:0000256" key="5">
    <source>
        <dbReference type="SAM" id="MobiDB-lite"/>
    </source>
</evidence>
<feature type="domain" description="C2H2-type" evidence="6">
    <location>
        <begin position="1478"/>
        <end position="1500"/>
    </location>
</feature>
<feature type="region of interest" description="Disordered" evidence="5">
    <location>
        <begin position="882"/>
        <end position="946"/>
    </location>
</feature>
<feature type="compositionally biased region" description="Low complexity" evidence="5">
    <location>
        <begin position="889"/>
        <end position="904"/>
    </location>
</feature>
<dbReference type="SMART" id="SM00355">
    <property type="entry name" value="ZnF_C2H2"/>
    <property type="match status" value="12"/>
</dbReference>
<feature type="compositionally biased region" description="Polar residues" evidence="5">
    <location>
        <begin position="235"/>
        <end position="254"/>
    </location>
</feature>
<feature type="compositionally biased region" description="Low complexity" evidence="5">
    <location>
        <begin position="1755"/>
        <end position="1767"/>
    </location>
</feature>
<dbReference type="PANTHER" id="PTHR24403:SF67">
    <property type="entry name" value="FI01116P-RELATED"/>
    <property type="match status" value="1"/>
</dbReference>
<feature type="compositionally biased region" description="Polar residues" evidence="5">
    <location>
        <begin position="1768"/>
        <end position="1783"/>
    </location>
</feature>
<evidence type="ECO:0000256" key="2">
    <source>
        <dbReference type="ARBA" id="ARBA00022737"/>
    </source>
</evidence>